<proteinExistence type="predicted"/>
<sequence length="175" mass="19186">MQQQQPGGAGRRQTAVVTCPKSMIGRVIGRNGETIKALQTYTGALIQIDQTCDPTKIAISGTPQSLSLALSMVHDIVRGTFKGFALLRQATGHSSRGPNQLATNKPVYAPGYGLIPPSQVRPHIGWTAGRAVFNKSNIASNPRTNPRTYLRRRMPWIDRWRFIISIHPCIVCVAN</sequence>
<keyword evidence="1" id="KW-0694">RNA-binding</keyword>
<dbReference type="Gene3D" id="3.30.1370.10">
    <property type="entry name" value="K Homology domain, type 1"/>
    <property type="match status" value="1"/>
</dbReference>
<dbReference type="Pfam" id="PF00013">
    <property type="entry name" value="KH_1"/>
    <property type="match status" value="1"/>
</dbReference>
<dbReference type="InterPro" id="IPR004087">
    <property type="entry name" value="KH_dom"/>
</dbReference>
<keyword evidence="4" id="KW-1185">Reference proteome</keyword>
<feature type="domain" description="K Homology" evidence="2">
    <location>
        <begin position="11"/>
        <end position="78"/>
    </location>
</feature>
<accession>A0A8J4G0G5</accession>
<gene>
    <name evidence="3" type="ORF">Vretifemale_20967</name>
</gene>
<evidence type="ECO:0000259" key="2">
    <source>
        <dbReference type="SMART" id="SM00322"/>
    </source>
</evidence>
<dbReference type="AlphaFoldDB" id="A0A8J4G0G5"/>
<dbReference type="PROSITE" id="PS50084">
    <property type="entry name" value="KH_TYPE_1"/>
    <property type="match status" value="1"/>
</dbReference>
<dbReference type="EMBL" id="BNCP01000117">
    <property type="protein sequence ID" value="GIL93565.1"/>
    <property type="molecule type" value="Genomic_DNA"/>
</dbReference>
<dbReference type="GO" id="GO:0003723">
    <property type="term" value="F:RNA binding"/>
    <property type="evidence" value="ECO:0007669"/>
    <property type="project" value="UniProtKB-UniRule"/>
</dbReference>
<name>A0A8J4G0G5_9CHLO</name>
<organism evidence="3 4">
    <name type="scientific">Volvox reticuliferus</name>
    <dbReference type="NCBI Taxonomy" id="1737510"/>
    <lineage>
        <taxon>Eukaryota</taxon>
        <taxon>Viridiplantae</taxon>
        <taxon>Chlorophyta</taxon>
        <taxon>core chlorophytes</taxon>
        <taxon>Chlorophyceae</taxon>
        <taxon>CS clade</taxon>
        <taxon>Chlamydomonadales</taxon>
        <taxon>Volvocaceae</taxon>
        <taxon>Volvox</taxon>
    </lineage>
</organism>
<dbReference type="OrthoDB" id="5204190at2759"/>
<evidence type="ECO:0000256" key="1">
    <source>
        <dbReference type="PROSITE-ProRule" id="PRU00117"/>
    </source>
</evidence>
<evidence type="ECO:0000313" key="3">
    <source>
        <dbReference type="EMBL" id="GIL93565.1"/>
    </source>
</evidence>
<reference evidence="3" key="1">
    <citation type="journal article" date="2021" name="Proc. Natl. Acad. Sci. U.S.A.">
        <title>Three genomes in the algal genus Volvox reveal the fate of a haploid sex-determining region after a transition to homothallism.</title>
        <authorList>
            <person name="Yamamoto K."/>
            <person name="Hamaji T."/>
            <person name="Kawai-Toyooka H."/>
            <person name="Matsuzaki R."/>
            <person name="Takahashi F."/>
            <person name="Nishimura Y."/>
            <person name="Kawachi M."/>
            <person name="Noguchi H."/>
            <person name="Minakuchi Y."/>
            <person name="Umen J.G."/>
            <person name="Toyoda A."/>
            <person name="Nozaki H."/>
        </authorList>
    </citation>
    <scope>NUCLEOTIDE SEQUENCE</scope>
    <source>
        <strain evidence="3">NIES-3786</strain>
    </source>
</reference>
<dbReference type="InterPro" id="IPR004088">
    <property type="entry name" value="KH_dom_type_1"/>
</dbReference>
<dbReference type="Proteomes" id="UP000747110">
    <property type="component" value="Unassembled WGS sequence"/>
</dbReference>
<dbReference type="InterPro" id="IPR036612">
    <property type="entry name" value="KH_dom_type_1_sf"/>
</dbReference>
<dbReference type="SMART" id="SM00322">
    <property type="entry name" value="KH"/>
    <property type="match status" value="1"/>
</dbReference>
<comment type="caution">
    <text evidence="3">The sequence shown here is derived from an EMBL/GenBank/DDBJ whole genome shotgun (WGS) entry which is preliminary data.</text>
</comment>
<evidence type="ECO:0000313" key="4">
    <source>
        <dbReference type="Proteomes" id="UP000747110"/>
    </source>
</evidence>
<protein>
    <recommendedName>
        <fullName evidence="2">K Homology domain-containing protein</fullName>
    </recommendedName>
</protein>
<dbReference type="SUPFAM" id="SSF54791">
    <property type="entry name" value="Eukaryotic type KH-domain (KH-domain type I)"/>
    <property type="match status" value="1"/>
</dbReference>
<dbReference type="CDD" id="cd00105">
    <property type="entry name" value="KH-I"/>
    <property type="match status" value="1"/>
</dbReference>